<dbReference type="EC" id="3.1.1.61" evidence="2"/>
<accession>A0ABW4ZP13</accession>
<feature type="domain" description="CheB-type methylesterase" evidence="5">
    <location>
        <begin position="9"/>
        <end position="188"/>
    </location>
</feature>
<dbReference type="SUPFAM" id="SSF52738">
    <property type="entry name" value="Methylesterase CheB, C-terminal domain"/>
    <property type="match status" value="1"/>
</dbReference>
<sequence length="202" mass="22067">MRYIRQSGDFKGIKVLVIGGSAGSIEVILRILQDLKKDLAIAIVIIVHRKSTSDSSLTKLFNRRSAIEVTEANEKEEILPGRIYLAPANYHLLIEQDGTFSLDYSEKVQYSRPSIDVTFESAAEIYEQSLAALLLSGANSDGAFGLLTIANTGGLTIVQSPETAEVDFMPKAAILKTVVDYIVEADYLPKFVNDLSAAQLPE</sequence>
<reference evidence="7" key="1">
    <citation type="journal article" date="2019" name="Int. J. Syst. Evol. Microbiol.">
        <title>The Global Catalogue of Microorganisms (GCM) 10K type strain sequencing project: providing services to taxonomists for standard genome sequencing and annotation.</title>
        <authorList>
            <consortium name="The Broad Institute Genomics Platform"/>
            <consortium name="The Broad Institute Genome Sequencing Center for Infectious Disease"/>
            <person name="Wu L."/>
            <person name="Ma J."/>
        </authorList>
    </citation>
    <scope>NUCLEOTIDE SEQUENCE [LARGE SCALE GENOMIC DNA]</scope>
    <source>
        <strain evidence="7">KCTC 42217</strain>
    </source>
</reference>
<dbReference type="InterPro" id="IPR035909">
    <property type="entry name" value="CheB_C"/>
</dbReference>
<protein>
    <recommendedName>
        <fullName evidence="2">protein-glutamate methylesterase</fullName>
        <ecNumber evidence="2">3.1.1.61</ecNumber>
    </recommendedName>
</protein>
<evidence type="ECO:0000313" key="7">
    <source>
        <dbReference type="Proteomes" id="UP001597387"/>
    </source>
</evidence>
<dbReference type="PANTHER" id="PTHR42872">
    <property type="entry name" value="PROTEIN-GLUTAMATE METHYLESTERASE/PROTEIN-GLUTAMINE GLUTAMINASE"/>
    <property type="match status" value="1"/>
</dbReference>
<feature type="active site" evidence="4">
    <location>
        <position position="21"/>
    </location>
</feature>
<dbReference type="RefSeq" id="WP_255901009.1">
    <property type="nucleotide sequence ID" value="NZ_JAFMZO010000002.1"/>
</dbReference>
<dbReference type="Proteomes" id="UP001597387">
    <property type="component" value="Unassembled WGS sequence"/>
</dbReference>
<evidence type="ECO:0000259" key="5">
    <source>
        <dbReference type="PROSITE" id="PS50122"/>
    </source>
</evidence>
<comment type="caution">
    <text evidence="6">The sequence shown here is derived from an EMBL/GenBank/DDBJ whole genome shotgun (WGS) entry which is preliminary data.</text>
</comment>
<keyword evidence="7" id="KW-1185">Reference proteome</keyword>
<feature type="active site" evidence="4">
    <location>
        <position position="141"/>
    </location>
</feature>
<keyword evidence="1 4" id="KW-0378">Hydrolase</keyword>
<name>A0ABW4ZP13_9SPHI</name>
<proteinExistence type="predicted"/>
<evidence type="ECO:0000313" key="6">
    <source>
        <dbReference type="EMBL" id="MFD2163362.1"/>
    </source>
</evidence>
<evidence type="ECO:0000256" key="2">
    <source>
        <dbReference type="ARBA" id="ARBA00039140"/>
    </source>
</evidence>
<evidence type="ECO:0000256" key="4">
    <source>
        <dbReference type="PROSITE-ProRule" id="PRU00050"/>
    </source>
</evidence>
<dbReference type="PROSITE" id="PS50122">
    <property type="entry name" value="CHEB"/>
    <property type="match status" value="1"/>
</dbReference>
<dbReference type="PANTHER" id="PTHR42872:SF3">
    <property type="entry name" value="PROTEIN-GLUTAMATE METHYLESTERASE_PROTEIN-GLUTAMINE GLUTAMINASE 1"/>
    <property type="match status" value="1"/>
</dbReference>
<dbReference type="Pfam" id="PF01339">
    <property type="entry name" value="CheB_methylest"/>
    <property type="match status" value="1"/>
</dbReference>
<keyword evidence="4" id="KW-0145">Chemotaxis</keyword>
<gene>
    <name evidence="6" type="ORF">ACFSJU_13225</name>
</gene>
<evidence type="ECO:0000256" key="3">
    <source>
        <dbReference type="ARBA" id="ARBA00048267"/>
    </source>
</evidence>
<evidence type="ECO:0000256" key="1">
    <source>
        <dbReference type="ARBA" id="ARBA00022801"/>
    </source>
</evidence>
<organism evidence="6 7">
    <name type="scientific">Paradesertivirga mongoliensis</name>
    <dbReference type="NCBI Taxonomy" id="2100740"/>
    <lineage>
        <taxon>Bacteria</taxon>
        <taxon>Pseudomonadati</taxon>
        <taxon>Bacteroidota</taxon>
        <taxon>Sphingobacteriia</taxon>
        <taxon>Sphingobacteriales</taxon>
        <taxon>Sphingobacteriaceae</taxon>
        <taxon>Paradesertivirga</taxon>
    </lineage>
</organism>
<dbReference type="Gene3D" id="3.40.50.180">
    <property type="entry name" value="Methylesterase CheB, C-terminal domain"/>
    <property type="match status" value="1"/>
</dbReference>
<feature type="active site" evidence="4">
    <location>
        <position position="48"/>
    </location>
</feature>
<dbReference type="InterPro" id="IPR000673">
    <property type="entry name" value="Sig_transdc_resp-reg_Me-estase"/>
</dbReference>
<dbReference type="EMBL" id="JBHUHZ010000002">
    <property type="protein sequence ID" value="MFD2163362.1"/>
    <property type="molecule type" value="Genomic_DNA"/>
</dbReference>
<comment type="catalytic activity">
    <reaction evidence="3">
        <text>[protein]-L-glutamate 5-O-methyl ester + H2O = L-glutamyl-[protein] + methanol + H(+)</text>
        <dbReference type="Rhea" id="RHEA:23236"/>
        <dbReference type="Rhea" id="RHEA-COMP:10208"/>
        <dbReference type="Rhea" id="RHEA-COMP:10311"/>
        <dbReference type="ChEBI" id="CHEBI:15377"/>
        <dbReference type="ChEBI" id="CHEBI:15378"/>
        <dbReference type="ChEBI" id="CHEBI:17790"/>
        <dbReference type="ChEBI" id="CHEBI:29973"/>
        <dbReference type="ChEBI" id="CHEBI:82795"/>
        <dbReference type="EC" id="3.1.1.61"/>
    </reaction>
</comment>
<dbReference type="CDD" id="cd16433">
    <property type="entry name" value="CheB"/>
    <property type="match status" value="1"/>
</dbReference>